<proteinExistence type="predicted"/>
<name>A0A178M4Y8_MYCIR</name>
<evidence type="ECO:0000313" key="2">
    <source>
        <dbReference type="EMBL" id="OAN42243.1"/>
    </source>
</evidence>
<reference evidence="2 3" key="1">
    <citation type="submission" date="2016-04" db="EMBL/GenBank/DDBJ databases">
        <title>Draft Genome Sequences of Staphylococcus capitis Strain H36, S. capitis Strain H65, S. cohnii Strain H62, S. hominis Strain H69, Mycobacterium iranicum Strain H39, Plantibacter sp. Strain H53, Pseudomonas oryzihabitans Strain H72, and Microbacterium sp. Strain H83, isolated from residential settings.</title>
        <authorList>
            <person name="Lymperopoulou D."/>
            <person name="Adams R.I."/>
            <person name="Lindow S."/>
            <person name="Coil D.A."/>
            <person name="Jospin G."/>
            <person name="Eisen J.A."/>
        </authorList>
    </citation>
    <scope>NUCLEOTIDE SEQUENCE [LARGE SCALE GENOMIC DNA]</scope>
    <source>
        <strain evidence="2 3">H39</strain>
    </source>
</reference>
<dbReference type="EMBL" id="LWCS01000001">
    <property type="protein sequence ID" value="OAN42243.1"/>
    <property type="molecule type" value="Genomic_DNA"/>
</dbReference>
<accession>A0A178M4Y8</accession>
<dbReference type="Proteomes" id="UP000078396">
    <property type="component" value="Unassembled WGS sequence"/>
</dbReference>
<dbReference type="AlphaFoldDB" id="A0A178M4Y8"/>
<evidence type="ECO:0000256" key="1">
    <source>
        <dbReference type="SAM" id="MobiDB-lite"/>
    </source>
</evidence>
<feature type="region of interest" description="Disordered" evidence="1">
    <location>
        <begin position="1"/>
        <end position="20"/>
    </location>
</feature>
<evidence type="ECO:0000313" key="3">
    <source>
        <dbReference type="Proteomes" id="UP000078396"/>
    </source>
</evidence>
<sequence>MLPTRSRLQSWNPDSVTSAGGSIRASGADFYETVRELHDGIDRMDEAETWRGAAQTAATAMFLRATDRASAFKDYTERVASNLQRGGALIANYRTPLLSKAAEIDAGPLNVSDQRVVFIDPAGCQNVALPYGDRGFSVWIAVAGVLIGLPSLKQILLKRGMSYLLLSSNSFEVGNTISSVTHAWDDLLDVSDTPTGRARPANTGTTYLTMTDGRTRMFPSDWYTPGGCELRKLIHFYWRHPENRGELDDGRALARLQGLR</sequence>
<protein>
    <submittedName>
        <fullName evidence="2">Uncharacterized protein</fullName>
    </submittedName>
</protein>
<organism evidence="2 3">
    <name type="scientific">Mycolicibacterium iranicum</name>
    <name type="common">Mycobacterium iranicum</name>
    <dbReference type="NCBI Taxonomy" id="912594"/>
    <lineage>
        <taxon>Bacteria</taxon>
        <taxon>Bacillati</taxon>
        <taxon>Actinomycetota</taxon>
        <taxon>Actinomycetes</taxon>
        <taxon>Mycobacteriales</taxon>
        <taxon>Mycobacteriaceae</taxon>
        <taxon>Mycolicibacterium</taxon>
    </lineage>
</organism>
<gene>
    <name evidence="2" type="ORF">A4X20_00555</name>
</gene>
<comment type="caution">
    <text evidence="2">The sequence shown here is derived from an EMBL/GenBank/DDBJ whole genome shotgun (WGS) entry which is preliminary data.</text>
</comment>